<feature type="compositionally biased region" description="Acidic residues" evidence="1">
    <location>
        <begin position="272"/>
        <end position="294"/>
    </location>
</feature>
<sequence>MWHVGAIGSVQWMRSPKQPRGCTKHDPPWIGDAMEGKGMTDVEAILVQGSWPAIDDPIWSMASLTVAVRVHVKQRRRSKKAKVTLPDGWVEKCTYSIHHHEVGGVTDGEFQVEIRSNNCMHAITPIAQPSVSGKLGEALDNMQSGRDVVKPENNQINSSRGLLEWGNRSGRIHTTSIFRPGRGVIRSMLVKEKARVLDFPDTRTNRMIEDDLNLLIENEVPGKVIVASMYFLTAWRRPASGKRTRDTTASECEDRRTKRNRADPVNAPIEAEVSEVEVSTVEEDAEQDESEEYVMENGEWSDPSKEHDQDKATRSDGASIPYHLWNDRIASKLGEFWKSADYKNPPPTQKKDGSPGRRPATTQPKLNVDVPLDRLKLNRMLRMLRKAASKYWKHLVKKSFHDWFERVGKQHKDHEAIKVAGEASVAKAAETSWWEWKRGSTIFFWRWPPDYQDVVREGLLPMFDTDPPSNSDRQPPYDDDKIREQVKKKVDSVMMKGYVDLVDIKQIEAYMYMFHVPKGDDIRMVYDGSKSGLNNALWAPWFSLPTIDAMSRWVIAGSWLADNDYGDMFLNFPLHASLQKYCGIDLTQLYPNMKGGEASVIVARWLRNAMGLRSSPYASVQGALRAKHIALGDPADENNPFQWDRVIENLPGTQEYDPSLPWIMKMRRDGKSASDIAQYVDDMRIIAATKELAWQCSSRTAKTLCHLGLQDAARKRRPQSQRPGAWAGATIASDVDVVTKGVTQERWNKLQKKIRWIAHQVGLRDEFTEEDVGAGSQGAEETPEGKIRFKTTEQYVGFIVYVSMTYTTLIPYLKGIYLTLNSWRSDRDKEGWKEMKRRPQVNNKKYKREKAPKWVDVVPRAIGINHKHAMYLVGDASGAGFGSSSWLEGTDEVHADFGNWSKAVTEGESSNFREAGNLVIRLKRMVASGELAKGSEVWVFTDNMVAERTYFRGSSNNSKLHQLILGLRKMEMEGDLIIHFVWIAGKRMIAQGTDGLSRGELSSGVMSGKDFLPYLPLNETAFDRDPKLKSRIQGWLVTDDWKVATTADWFHGVFQDPNGAWIWAPPPALAKVAVEQMCEAKHIFPNSKHVFVCPALMTGYWRKQLGKLADTSFTIKATENGTWEKDMFEPLTIAFEDLIECRRGKEICVKCDGTIPEMSGIICGNFGCRKNDNKECRNAWHGSCFVQDEQDKFPVLQVQDLDDSLMDESALEDDDPMRFKEAREGDYLMTPFQCPDCHFFNITKRLPAATNSIDALALVCIKRATLDSFWARERSTVNSNRLEGKKFRSNQRELGFERECLPPRGPHPPQDVWGMAIACGMLMRSKDPGRNAATIQYETLRKQRSFYSNFVHTCQGGVGSTFVKDDGTGASVSNSKTNQLWFKRFMLGVHRRMGDVWMPDRALSQYELSSSFEVLETKWKTFENDPVGRKNVSTTACILIAGYYAALRGEEINRVDVGAMRKHWTEAVTHEAHPHIPLMLAGTFKNEIGQKLFCQPLVSKTKGGRNIEKWFNRLLNIQGQEGMVKGPMFLGRNGKRMSIAEMDEYLHAILLDVQRQFPRVLADTVKVQEEFSVYRSLQRGATSEAQNAQIPQDVIEANNRWRKLCRAKGLTPGGSMMERYTDARVSVLALTRFSDNLP</sequence>
<reference evidence="2 3" key="1">
    <citation type="submission" date="2016-09" db="EMBL/GenBank/DDBJ databases">
        <title>Extensive genetic diversity and differential bi-allelic expression allows diatom success in the polar Southern Ocean.</title>
        <authorList>
            <consortium name="DOE Joint Genome Institute"/>
            <person name="Mock T."/>
            <person name="Otillar R.P."/>
            <person name="Strauss J."/>
            <person name="Dupont C."/>
            <person name="Frickenhaus S."/>
            <person name="Maumus F."/>
            <person name="Mcmullan M."/>
            <person name="Sanges R."/>
            <person name="Schmutz J."/>
            <person name="Toseland A."/>
            <person name="Valas R."/>
            <person name="Veluchamy A."/>
            <person name="Ward B.J."/>
            <person name="Allen A."/>
            <person name="Barry K."/>
            <person name="Falciatore A."/>
            <person name="Ferrante M."/>
            <person name="Fortunato A.E."/>
            <person name="Gloeckner G."/>
            <person name="Gruber A."/>
            <person name="Hipkin R."/>
            <person name="Janech M."/>
            <person name="Kroth P."/>
            <person name="Leese F."/>
            <person name="Lindquist E."/>
            <person name="Lyon B.R."/>
            <person name="Martin J."/>
            <person name="Mayer C."/>
            <person name="Parker M."/>
            <person name="Quesneville H."/>
            <person name="Raymond J."/>
            <person name="Uhlig C."/>
            <person name="Valentin K.U."/>
            <person name="Worden A.Z."/>
            <person name="Armbrust E.V."/>
            <person name="Bowler C."/>
            <person name="Green B."/>
            <person name="Moulton V."/>
            <person name="Van Oosterhout C."/>
            <person name="Grigoriev I."/>
        </authorList>
    </citation>
    <scope>NUCLEOTIDE SEQUENCE [LARGE SCALE GENOMIC DNA]</scope>
    <source>
        <strain evidence="2 3">CCMP1102</strain>
    </source>
</reference>
<dbReference type="SUPFAM" id="SSF56672">
    <property type="entry name" value="DNA/RNA polymerases"/>
    <property type="match status" value="1"/>
</dbReference>
<keyword evidence="3" id="KW-1185">Reference proteome</keyword>
<feature type="region of interest" description="Disordered" evidence="1">
    <location>
        <begin position="240"/>
        <end position="318"/>
    </location>
</feature>
<evidence type="ECO:0000313" key="3">
    <source>
        <dbReference type="Proteomes" id="UP000095751"/>
    </source>
</evidence>
<feature type="compositionally biased region" description="Basic and acidic residues" evidence="1">
    <location>
        <begin position="302"/>
        <end position="314"/>
    </location>
</feature>
<feature type="region of interest" description="Disordered" evidence="1">
    <location>
        <begin position="339"/>
        <end position="366"/>
    </location>
</feature>
<evidence type="ECO:0000313" key="2">
    <source>
        <dbReference type="EMBL" id="OEU05820.1"/>
    </source>
</evidence>
<feature type="compositionally biased region" description="Basic and acidic residues" evidence="1">
    <location>
        <begin position="243"/>
        <end position="262"/>
    </location>
</feature>
<dbReference type="OrthoDB" id="48577at2759"/>
<dbReference type="KEGG" id="fcy:FRACYDRAFT_257993"/>
<dbReference type="InterPro" id="IPR043502">
    <property type="entry name" value="DNA/RNA_pol_sf"/>
</dbReference>
<dbReference type="InParanoid" id="A0A1E7EIX1"/>
<name>A0A1E7EIX1_9STRA</name>
<protein>
    <submittedName>
        <fullName evidence="2">Uncharacterized protein</fullName>
    </submittedName>
</protein>
<proteinExistence type="predicted"/>
<evidence type="ECO:0000256" key="1">
    <source>
        <dbReference type="SAM" id="MobiDB-lite"/>
    </source>
</evidence>
<gene>
    <name evidence="2" type="ORF">FRACYDRAFT_257993</name>
</gene>
<dbReference type="Proteomes" id="UP000095751">
    <property type="component" value="Unassembled WGS sequence"/>
</dbReference>
<accession>A0A1E7EIX1</accession>
<organism evidence="2 3">
    <name type="scientific">Fragilariopsis cylindrus CCMP1102</name>
    <dbReference type="NCBI Taxonomy" id="635003"/>
    <lineage>
        <taxon>Eukaryota</taxon>
        <taxon>Sar</taxon>
        <taxon>Stramenopiles</taxon>
        <taxon>Ochrophyta</taxon>
        <taxon>Bacillariophyta</taxon>
        <taxon>Bacillariophyceae</taxon>
        <taxon>Bacillariophycidae</taxon>
        <taxon>Bacillariales</taxon>
        <taxon>Bacillariaceae</taxon>
        <taxon>Fragilariopsis</taxon>
    </lineage>
</organism>
<dbReference type="EMBL" id="KV784458">
    <property type="protein sequence ID" value="OEU05820.1"/>
    <property type="molecule type" value="Genomic_DNA"/>
</dbReference>